<comment type="caution">
    <text evidence="2">The sequence shown here is derived from an EMBL/GenBank/DDBJ whole genome shotgun (WGS) entry which is preliminary data.</text>
</comment>
<protein>
    <submittedName>
        <fullName evidence="2">ABC transporter substrate-binding protein</fullName>
    </submittedName>
</protein>
<dbReference type="PANTHER" id="PTHR30024">
    <property type="entry name" value="ALIPHATIC SULFONATES-BINDING PROTEIN-RELATED"/>
    <property type="match status" value="1"/>
</dbReference>
<name>A0A125NVD9_HYPSL</name>
<organism evidence="2 3">
    <name type="scientific">Hyphomicrobium sulfonivorans</name>
    <dbReference type="NCBI Taxonomy" id="121290"/>
    <lineage>
        <taxon>Bacteria</taxon>
        <taxon>Pseudomonadati</taxon>
        <taxon>Pseudomonadota</taxon>
        <taxon>Alphaproteobacteria</taxon>
        <taxon>Hyphomicrobiales</taxon>
        <taxon>Hyphomicrobiaceae</taxon>
        <taxon>Hyphomicrobium</taxon>
    </lineage>
</organism>
<dbReference type="PANTHER" id="PTHR30024:SF48">
    <property type="entry name" value="ABC TRANSPORTER SUBSTRATE-BINDING PROTEIN"/>
    <property type="match status" value="1"/>
</dbReference>
<proteinExistence type="predicted"/>
<gene>
    <name evidence="2" type="ORF">APY04_1562</name>
</gene>
<dbReference type="Pfam" id="PF09084">
    <property type="entry name" value="NMT1"/>
    <property type="match status" value="1"/>
</dbReference>
<dbReference type="InterPro" id="IPR006311">
    <property type="entry name" value="TAT_signal"/>
</dbReference>
<dbReference type="SUPFAM" id="SSF53850">
    <property type="entry name" value="Periplasmic binding protein-like II"/>
    <property type="match status" value="1"/>
</dbReference>
<sequence length="328" mass="35021">MIDRRQLLAAGGAATAAAAFDIPLAFAADVGTLRVATLKFGSLGWVLEIIKSHDLATKAGLKLDVIHVANSQAASVSVLSGDSDMIISDWLWALRERAIGIPLRYAPYSSALGAVMVPGSSPIKTLQDFKGRTIGVSGGPIDKSWLLLRAYARNVLNFDIAKEARPSFGASPLLTAEVLNGRLDGVLNFWTYAARMEGEGARPVIGMDAVLEALGIKPIPSLVGFIWREQTEAAKAPAIAAFLSVVRQAQGVLAKSDDAWDSIRHLVRPETDAEFAAIKAYYRAGIPQPWGDAQTKAAQRLVEVLADVDGAELLGPDTPFDPKLFYAT</sequence>
<dbReference type="Gene3D" id="3.40.190.10">
    <property type="entry name" value="Periplasmic binding protein-like II"/>
    <property type="match status" value="2"/>
</dbReference>
<evidence type="ECO:0000313" key="2">
    <source>
        <dbReference type="EMBL" id="KWT69479.1"/>
    </source>
</evidence>
<dbReference type="AlphaFoldDB" id="A0A125NVD9"/>
<dbReference type="Proteomes" id="UP000059074">
    <property type="component" value="Unassembled WGS sequence"/>
</dbReference>
<feature type="domain" description="SsuA/THI5-like" evidence="1">
    <location>
        <begin position="58"/>
        <end position="250"/>
    </location>
</feature>
<evidence type="ECO:0000259" key="1">
    <source>
        <dbReference type="Pfam" id="PF09084"/>
    </source>
</evidence>
<dbReference type="EMBL" id="LMTR01000045">
    <property type="protein sequence ID" value="KWT69479.1"/>
    <property type="molecule type" value="Genomic_DNA"/>
</dbReference>
<dbReference type="InterPro" id="IPR015168">
    <property type="entry name" value="SsuA/THI5"/>
</dbReference>
<dbReference type="OrthoDB" id="5621714at2"/>
<dbReference type="STRING" id="121290.APY04_1562"/>
<dbReference type="PATRIC" id="fig|121290.4.peg.2806"/>
<evidence type="ECO:0000313" key="3">
    <source>
        <dbReference type="Proteomes" id="UP000059074"/>
    </source>
</evidence>
<dbReference type="PROSITE" id="PS51318">
    <property type="entry name" value="TAT"/>
    <property type="match status" value="1"/>
</dbReference>
<dbReference type="RefSeq" id="WP_068461245.1">
    <property type="nucleotide sequence ID" value="NZ_LMTR01000045.1"/>
</dbReference>
<accession>A0A125NVD9</accession>
<keyword evidence="3" id="KW-1185">Reference proteome</keyword>
<reference evidence="2 3" key="1">
    <citation type="submission" date="2015-10" db="EMBL/GenBank/DDBJ databases">
        <title>Transcriptomic analysis of a linuron degrading triple-species bacterial consortium.</title>
        <authorList>
            <person name="Albers P."/>
        </authorList>
    </citation>
    <scope>NUCLEOTIDE SEQUENCE [LARGE SCALE GENOMIC DNA]</scope>
    <source>
        <strain evidence="2 3">WDL6</strain>
    </source>
</reference>